<feature type="region of interest" description="Disordered" evidence="1">
    <location>
        <begin position="405"/>
        <end position="446"/>
    </location>
</feature>
<feature type="compositionally biased region" description="Polar residues" evidence="1">
    <location>
        <begin position="414"/>
        <end position="425"/>
    </location>
</feature>
<organism evidence="2 3">
    <name type="scientific">Cercopithifilaria johnstoni</name>
    <dbReference type="NCBI Taxonomy" id="2874296"/>
    <lineage>
        <taxon>Eukaryota</taxon>
        <taxon>Metazoa</taxon>
        <taxon>Ecdysozoa</taxon>
        <taxon>Nematoda</taxon>
        <taxon>Chromadorea</taxon>
        <taxon>Rhabditida</taxon>
        <taxon>Spirurina</taxon>
        <taxon>Spiruromorpha</taxon>
        <taxon>Filarioidea</taxon>
        <taxon>Onchocercidae</taxon>
        <taxon>Cercopithifilaria</taxon>
    </lineage>
</organism>
<gene>
    <name evidence="2" type="ORF">CJOHNSTONI_LOCUS1760</name>
</gene>
<evidence type="ECO:0000313" key="3">
    <source>
        <dbReference type="Proteomes" id="UP000746747"/>
    </source>
</evidence>
<dbReference type="OrthoDB" id="5867810at2759"/>
<feature type="compositionally biased region" description="Basic residues" evidence="1">
    <location>
        <begin position="434"/>
        <end position="446"/>
    </location>
</feature>
<evidence type="ECO:0000313" key="2">
    <source>
        <dbReference type="EMBL" id="CAG9531351.1"/>
    </source>
</evidence>
<reference evidence="2" key="1">
    <citation type="submission" date="2021-09" db="EMBL/GenBank/DDBJ databases">
        <authorList>
            <consortium name="Pathogen Informatics"/>
        </authorList>
    </citation>
    <scope>NUCLEOTIDE SEQUENCE</scope>
</reference>
<accession>A0A8J2LYH7</accession>
<sequence>MTPVFIRLIYSDVKSRNRSHDSIKQDEAAQSSAEFEIEWIRSRKFFYGSIFSEFQRMKNFRKINMNRSTNKMNDEMIADTHENDGRNSEMIVITSKIKELSLKPDEIPSEVALEESTVPFLTNKQLSCIEANDGEVASTSGINEMAYKIEEMDSEAQAKIESKKANITQTIIKSIITSSDSVQKVNQIALRNAKLLLHDIRQKKEIGEKMKSNNLLTEEQSQSLEDEFNSYIRFACDIKDYIYNLIQHVDVIASYVKLSEKKLLSNKDQAVQHLTYFENQLCGHLLSFYEIALACEKAREMFEKTKHEPIATSITPESIEYESMFINHLLNFVALSPTFETAWDASDAYLDILHCLFILLVDVENVPDNSLQGSNLAFFNKFNVKTLHETLMSTNVSQKNVATMPKKSKVQIPEQITSEETTTPIATPENKTKVSPKNKTKGKTNV</sequence>
<protein>
    <submittedName>
        <fullName evidence="2">Uncharacterized protein</fullName>
    </submittedName>
</protein>
<comment type="caution">
    <text evidence="2">The sequence shown here is derived from an EMBL/GenBank/DDBJ whole genome shotgun (WGS) entry which is preliminary data.</text>
</comment>
<proteinExistence type="predicted"/>
<name>A0A8J2LYH7_9BILA</name>
<evidence type="ECO:0000256" key="1">
    <source>
        <dbReference type="SAM" id="MobiDB-lite"/>
    </source>
</evidence>
<dbReference type="Proteomes" id="UP000746747">
    <property type="component" value="Unassembled WGS sequence"/>
</dbReference>
<keyword evidence="3" id="KW-1185">Reference proteome</keyword>
<dbReference type="EMBL" id="CAKAEH010000556">
    <property type="protein sequence ID" value="CAG9531351.1"/>
    <property type="molecule type" value="Genomic_DNA"/>
</dbReference>
<dbReference type="AlphaFoldDB" id="A0A8J2LYH7"/>